<accession>A0A8J6XCJ8</accession>
<name>A0A8J6XCJ8_9CYAN</name>
<dbReference type="AlphaFoldDB" id="A0A8J6XCJ8"/>
<keyword evidence="1" id="KW-0472">Membrane</keyword>
<reference evidence="2" key="1">
    <citation type="submission" date="2020-09" db="EMBL/GenBank/DDBJ databases">
        <title>Iningainema tapete sp. nov. (Scytonemataceae, Cyanobacteria) from greenhouses in central Florida (USA) produces two types of nodularin with biosynthetic potential for microcystin-LR and anabaenopeptins.</title>
        <authorList>
            <person name="Berthold D.E."/>
            <person name="Lefler F.W."/>
            <person name="Huang I.-S."/>
            <person name="Abdulla H."/>
            <person name="Zimba P.V."/>
            <person name="Laughinghouse H.D. IV."/>
        </authorList>
    </citation>
    <scope>NUCLEOTIDE SEQUENCE</scope>
    <source>
        <strain evidence="2">BLCCT55</strain>
    </source>
</reference>
<sequence>MNVQEILTTAFHAVTICFTLVIAYCEITKILSLKKALQVSESYQLQLNLSNNIALVDHPVVSPNKNTYKEIDQEPILLPPVNEDKPIDLTEFRNLLKPIKFAKPQMDFTRMTLEQLRKECSQMGIKWRDAVTDIKTGRKRHLRKSEIVAALQQKLSA</sequence>
<organism evidence="2 3">
    <name type="scientific">Iningainema tapete BLCC-T55</name>
    <dbReference type="NCBI Taxonomy" id="2748662"/>
    <lineage>
        <taxon>Bacteria</taxon>
        <taxon>Bacillati</taxon>
        <taxon>Cyanobacteriota</taxon>
        <taxon>Cyanophyceae</taxon>
        <taxon>Nostocales</taxon>
        <taxon>Scytonemataceae</taxon>
        <taxon>Iningainema tapete</taxon>
    </lineage>
</organism>
<evidence type="ECO:0000313" key="3">
    <source>
        <dbReference type="Proteomes" id="UP000629098"/>
    </source>
</evidence>
<keyword evidence="3" id="KW-1185">Reference proteome</keyword>
<protein>
    <submittedName>
        <fullName evidence="2">Uncharacterized protein</fullName>
    </submittedName>
</protein>
<proteinExistence type="predicted"/>
<keyword evidence="1" id="KW-0812">Transmembrane</keyword>
<keyword evidence="1" id="KW-1133">Transmembrane helix</keyword>
<dbReference type="EMBL" id="JACXAE010000040">
    <property type="protein sequence ID" value="MBD2772509.1"/>
    <property type="molecule type" value="Genomic_DNA"/>
</dbReference>
<evidence type="ECO:0000256" key="1">
    <source>
        <dbReference type="SAM" id="Phobius"/>
    </source>
</evidence>
<dbReference type="Proteomes" id="UP000629098">
    <property type="component" value="Unassembled WGS sequence"/>
</dbReference>
<comment type="caution">
    <text evidence="2">The sequence shown here is derived from an EMBL/GenBank/DDBJ whole genome shotgun (WGS) entry which is preliminary data.</text>
</comment>
<dbReference type="RefSeq" id="WP_190827170.1">
    <property type="nucleotide sequence ID" value="NZ_CAWPPI010000040.1"/>
</dbReference>
<feature type="transmembrane region" description="Helical" evidence="1">
    <location>
        <begin position="6"/>
        <end position="25"/>
    </location>
</feature>
<evidence type="ECO:0000313" key="2">
    <source>
        <dbReference type="EMBL" id="MBD2772509.1"/>
    </source>
</evidence>
<gene>
    <name evidence="2" type="ORF">ICL16_10575</name>
</gene>